<sequence length="129" mass="14852">MYSNTEVRPLTIDDSPTNRAHQMWYSTLNPQERLVIMNKMNPNLSGLDKLNACLNYIQDHVLVDLDGFHLSENLEEISHPESGCLEVLIQRENSKVTRYFIGDTLAISEMYKQAISNGKVIMYRIFGDE</sequence>
<reference evidence="1 2" key="1">
    <citation type="journal article" date="2021" name="PeerJ">
        <title>Analysis of 44 Vibrio anguillarum genomes reveals high genetic diversity.</title>
        <authorList>
            <person name="Hansen M.J."/>
            <person name="Dalsgaard I."/>
        </authorList>
    </citation>
    <scope>NUCLEOTIDE SEQUENCE [LARGE SCALE GENOMIC DNA]</scope>
    <source>
        <strain evidence="1 2">040915-1/1B</strain>
    </source>
</reference>
<dbReference type="EMBL" id="RDPI01000019">
    <property type="protein sequence ID" value="MBF4374536.1"/>
    <property type="molecule type" value="Genomic_DNA"/>
</dbReference>
<dbReference type="Proteomes" id="UP000726136">
    <property type="component" value="Unassembled WGS sequence"/>
</dbReference>
<comment type="caution">
    <text evidence="1">The sequence shown here is derived from an EMBL/GenBank/DDBJ whole genome shotgun (WGS) entry which is preliminary data.</text>
</comment>
<dbReference type="RefSeq" id="WP_194663932.1">
    <property type="nucleotide sequence ID" value="NZ_RDPI01000019.1"/>
</dbReference>
<name>A0ABR9Z7U0_VIBAN</name>
<evidence type="ECO:0000313" key="2">
    <source>
        <dbReference type="Proteomes" id="UP000726136"/>
    </source>
</evidence>
<accession>A0ABR9Z7U0</accession>
<gene>
    <name evidence="1" type="ORF">EAY46_15810</name>
</gene>
<organism evidence="1 2">
    <name type="scientific">Vibrio anguillarum</name>
    <name type="common">Listonella anguillarum</name>
    <dbReference type="NCBI Taxonomy" id="55601"/>
    <lineage>
        <taxon>Bacteria</taxon>
        <taxon>Pseudomonadati</taxon>
        <taxon>Pseudomonadota</taxon>
        <taxon>Gammaproteobacteria</taxon>
        <taxon>Vibrionales</taxon>
        <taxon>Vibrionaceae</taxon>
        <taxon>Vibrio</taxon>
    </lineage>
</organism>
<protein>
    <submittedName>
        <fullName evidence="1">Uncharacterized protein</fullName>
    </submittedName>
</protein>
<evidence type="ECO:0000313" key="1">
    <source>
        <dbReference type="EMBL" id="MBF4374536.1"/>
    </source>
</evidence>
<proteinExistence type="predicted"/>
<keyword evidence="2" id="KW-1185">Reference proteome</keyword>